<dbReference type="PANTHER" id="PTHR33495">
    <property type="entry name" value="ANTI-SIGMA FACTOR ANTAGONIST TM_1081-RELATED-RELATED"/>
    <property type="match status" value="1"/>
</dbReference>
<protein>
    <recommendedName>
        <fullName evidence="2">STAS domain-containing protein</fullName>
    </recommendedName>
</protein>
<dbReference type="EMBL" id="CP114014">
    <property type="protein sequence ID" value="XAY07280.1"/>
    <property type="molecule type" value="Genomic_DNA"/>
</dbReference>
<dbReference type="AlphaFoldDB" id="A0AAU7B068"/>
<dbReference type="SUPFAM" id="SSF52091">
    <property type="entry name" value="SpoIIaa-like"/>
    <property type="match status" value="1"/>
</dbReference>
<accession>A0AAU7B068</accession>
<dbReference type="Pfam" id="PF13466">
    <property type="entry name" value="STAS_2"/>
    <property type="match status" value="1"/>
</dbReference>
<proteinExistence type="predicted"/>
<reference evidence="3" key="1">
    <citation type="submission" date="2022-12" db="EMBL/GenBank/DDBJ databases">
        <title>Paraconexibacter alkalitolerans sp. nov. and Baekduia alba sp. nov., isolated from soil and emended description of the genera Paraconexibacter (Chun et al., 2020) and Baekduia (An et al., 2020).</title>
        <authorList>
            <person name="Vieira S."/>
            <person name="Huber K.J."/>
            <person name="Geppert A."/>
            <person name="Wolf J."/>
            <person name="Neumann-Schaal M."/>
            <person name="Muesken M."/>
            <person name="Overmann J."/>
        </authorList>
    </citation>
    <scope>NUCLEOTIDE SEQUENCE</scope>
    <source>
        <strain evidence="3">AEG42_29</strain>
    </source>
</reference>
<dbReference type="GO" id="GO:0043856">
    <property type="term" value="F:anti-sigma factor antagonist activity"/>
    <property type="evidence" value="ECO:0007669"/>
    <property type="project" value="TreeGrafter"/>
</dbReference>
<feature type="region of interest" description="Disordered" evidence="1">
    <location>
        <begin position="1"/>
        <end position="24"/>
    </location>
</feature>
<dbReference type="InterPro" id="IPR036513">
    <property type="entry name" value="STAS_dom_sf"/>
</dbReference>
<evidence type="ECO:0000256" key="1">
    <source>
        <dbReference type="SAM" id="MobiDB-lite"/>
    </source>
</evidence>
<gene>
    <name evidence="3" type="ORF">DSM112329_04161</name>
</gene>
<dbReference type="Gene3D" id="3.30.750.24">
    <property type="entry name" value="STAS domain"/>
    <property type="match status" value="1"/>
</dbReference>
<feature type="domain" description="STAS" evidence="2">
    <location>
        <begin position="25"/>
        <end position="130"/>
    </location>
</feature>
<dbReference type="InterPro" id="IPR002645">
    <property type="entry name" value="STAS_dom"/>
</dbReference>
<evidence type="ECO:0000313" key="3">
    <source>
        <dbReference type="EMBL" id="XAY07280.1"/>
    </source>
</evidence>
<organism evidence="3">
    <name type="scientific">Paraconexibacter sp. AEG42_29</name>
    <dbReference type="NCBI Taxonomy" id="2997339"/>
    <lineage>
        <taxon>Bacteria</taxon>
        <taxon>Bacillati</taxon>
        <taxon>Actinomycetota</taxon>
        <taxon>Thermoleophilia</taxon>
        <taxon>Solirubrobacterales</taxon>
        <taxon>Paraconexibacteraceae</taxon>
        <taxon>Paraconexibacter</taxon>
    </lineage>
</organism>
<name>A0AAU7B068_9ACTN</name>
<dbReference type="CDD" id="cd07043">
    <property type="entry name" value="STAS_anti-anti-sigma_factors"/>
    <property type="match status" value="1"/>
</dbReference>
<sequence>MWLRTTSSETGKAPDADDAAQPAPLRIDVTPDATRFVVALHGECDLAGAPAMKAAFDRALASGAPEVVVDLGPCVFADSTAMAALVGLNRRIAVAGGRSLLILPGPPVVQRVFALCGLLDILPFRFPEAS</sequence>
<dbReference type="KEGG" id="parq:DSM112329_04161"/>
<dbReference type="InterPro" id="IPR058548">
    <property type="entry name" value="MlaB-like_STAS"/>
</dbReference>
<evidence type="ECO:0000259" key="2">
    <source>
        <dbReference type="PROSITE" id="PS50801"/>
    </source>
</evidence>
<dbReference type="PANTHER" id="PTHR33495:SF2">
    <property type="entry name" value="ANTI-SIGMA FACTOR ANTAGONIST TM_1081-RELATED"/>
    <property type="match status" value="1"/>
</dbReference>
<feature type="compositionally biased region" description="Polar residues" evidence="1">
    <location>
        <begin position="1"/>
        <end position="10"/>
    </location>
</feature>
<dbReference type="PROSITE" id="PS50801">
    <property type="entry name" value="STAS"/>
    <property type="match status" value="1"/>
</dbReference>